<dbReference type="EMBL" id="MTJL01000054">
    <property type="protein sequence ID" value="OMH98367.1"/>
    <property type="molecule type" value="Genomic_DNA"/>
</dbReference>
<dbReference type="OrthoDB" id="1924973at2"/>
<reference evidence="2 3" key="1">
    <citation type="submission" date="2017-01" db="EMBL/GenBank/DDBJ databases">
        <title>Bacillus phylogenomics.</title>
        <authorList>
            <person name="Dunlap C."/>
        </authorList>
    </citation>
    <scope>NUCLEOTIDE SEQUENCE [LARGE SCALE GENOMIC DNA]</scope>
    <source>
        <strain evidence="2 3">NRRL B-41282</strain>
    </source>
</reference>
<organism evidence="2 3">
    <name type="scientific">Bacillus swezeyi</name>
    <dbReference type="NCBI Taxonomy" id="1925020"/>
    <lineage>
        <taxon>Bacteria</taxon>
        <taxon>Bacillati</taxon>
        <taxon>Bacillota</taxon>
        <taxon>Bacilli</taxon>
        <taxon>Bacillales</taxon>
        <taxon>Bacillaceae</taxon>
        <taxon>Bacillus</taxon>
    </lineage>
</organism>
<comment type="caution">
    <text evidence="2">The sequence shown here is derived from an EMBL/GenBank/DDBJ whole genome shotgun (WGS) entry which is preliminary data.</text>
</comment>
<proteinExistence type="predicted"/>
<protein>
    <submittedName>
        <fullName evidence="1">Putative motility protein</fullName>
    </submittedName>
</protein>
<dbReference type="Pfam" id="PF14070">
    <property type="entry name" value="YjfB_motility"/>
    <property type="match status" value="1"/>
</dbReference>
<dbReference type="AlphaFoldDB" id="A0A1R1S322"/>
<dbReference type="InterPro" id="IPR025906">
    <property type="entry name" value="YjfB_motility"/>
</dbReference>
<dbReference type="RefSeq" id="WP_076758499.1">
    <property type="nucleotide sequence ID" value="NZ_CM125431.1"/>
</dbReference>
<keyword evidence="3" id="KW-1185">Reference proteome</keyword>
<evidence type="ECO:0000313" key="1">
    <source>
        <dbReference type="EMBL" id="KAA6451854.1"/>
    </source>
</evidence>
<evidence type="ECO:0000313" key="3">
    <source>
        <dbReference type="Proteomes" id="UP000187367"/>
    </source>
</evidence>
<name>A0A1R1S322_9BACI</name>
<accession>A0A1R1Q7N5</accession>
<dbReference type="Proteomes" id="UP000187367">
    <property type="component" value="Unassembled WGS sequence"/>
</dbReference>
<accession>A0A1R1S322</accession>
<evidence type="ECO:0000313" key="4">
    <source>
        <dbReference type="Proteomes" id="UP000324326"/>
    </source>
</evidence>
<sequence length="57" mass="5929">MDIAALSVALSQSALAQNVHMSLTKTALDTAEQSAGQLIDMMQAPHPVSGHNIDLKG</sequence>
<dbReference type="Proteomes" id="UP000324326">
    <property type="component" value="Unassembled WGS sequence"/>
</dbReference>
<dbReference type="EMBL" id="QSND01000002">
    <property type="protein sequence ID" value="KAA6451854.1"/>
    <property type="molecule type" value="Genomic_DNA"/>
</dbReference>
<reference evidence="1 4" key="2">
    <citation type="submission" date="2018-08" db="EMBL/GenBank/DDBJ databases">
        <title>Bacillus phenotypic plasticity.</title>
        <authorList>
            <person name="Hurtado E."/>
        </authorList>
    </citation>
    <scope>NUCLEOTIDE SEQUENCE [LARGE SCALE GENOMIC DNA]</scope>
    <source>
        <strain evidence="1 4">427</strain>
    </source>
</reference>
<evidence type="ECO:0000313" key="2">
    <source>
        <dbReference type="EMBL" id="OMH98367.1"/>
    </source>
</evidence>
<gene>
    <name evidence="2" type="ORF">BW143_21360</name>
    <name evidence="1" type="ORF">DX927_14175</name>
</gene>